<dbReference type="EC" id="2.7.1.148" evidence="2"/>
<evidence type="ECO:0000256" key="3">
    <source>
        <dbReference type="ARBA" id="ARBA00022679"/>
    </source>
</evidence>
<dbReference type="InterPro" id="IPR006204">
    <property type="entry name" value="GHMP_kinase_N_dom"/>
</dbReference>
<keyword evidence="3" id="KW-0808">Transferase</keyword>
<dbReference type="Pfam" id="PF00288">
    <property type="entry name" value="GHMP_kinases_N"/>
    <property type="match status" value="1"/>
</dbReference>
<evidence type="ECO:0000256" key="4">
    <source>
        <dbReference type="ARBA" id="ARBA00022741"/>
    </source>
</evidence>
<dbReference type="InterPro" id="IPR013750">
    <property type="entry name" value="GHMP_kinase_C_dom"/>
</dbReference>
<evidence type="ECO:0000256" key="1">
    <source>
        <dbReference type="ARBA" id="ARBA00009684"/>
    </source>
</evidence>
<dbReference type="AlphaFoldDB" id="A0A0F9W7W1"/>
<name>A0A0F9W7W1_9ZZZZ</name>
<dbReference type="Pfam" id="PF08544">
    <property type="entry name" value="GHMP_kinases_C"/>
    <property type="match status" value="1"/>
</dbReference>
<protein>
    <recommendedName>
        <fullName evidence="2">4-(cytidine 5'-diphospho)-2-C-methyl-D-erythritol kinase</fullName>
        <ecNumber evidence="2">2.7.1.148</ecNumber>
    </recommendedName>
    <alternativeName>
        <fullName evidence="7">4-(cytidine-5'-diphospho)-2-C-methyl-D-erythritol kinase</fullName>
    </alternativeName>
</protein>
<feature type="domain" description="GHMP kinase C-terminal" evidence="9">
    <location>
        <begin position="207"/>
        <end position="263"/>
    </location>
</feature>
<dbReference type="NCBIfam" id="TIGR00154">
    <property type="entry name" value="ispE"/>
    <property type="match status" value="1"/>
</dbReference>
<dbReference type="GO" id="GO:0016114">
    <property type="term" value="P:terpenoid biosynthetic process"/>
    <property type="evidence" value="ECO:0007669"/>
    <property type="project" value="InterPro"/>
</dbReference>
<dbReference type="GO" id="GO:0050515">
    <property type="term" value="F:4-(cytidine 5'-diphospho)-2-C-methyl-D-erythritol kinase activity"/>
    <property type="evidence" value="ECO:0007669"/>
    <property type="project" value="UniProtKB-EC"/>
</dbReference>
<comment type="caution">
    <text evidence="10">The sequence shown here is derived from an EMBL/GenBank/DDBJ whole genome shotgun (WGS) entry which is preliminary data.</text>
</comment>
<evidence type="ECO:0000313" key="10">
    <source>
        <dbReference type="EMBL" id="KKO12480.1"/>
    </source>
</evidence>
<evidence type="ECO:0000259" key="8">
    <source>
        <dbReference type="Pfam" id="PF00288"/>
    </source>
</evidence>
<proteinExistence type="inferred from homology"/>
<evidence type="ECO:0000256" key="6">
    <source>
        <dbReference type="ARBA" id="ARBA00022840"/>
    </source>
</evidence>
<dbReference type="InterPro" id="IPR020568">
    <property type="entry name" value="Ribosomal_Su5_D2-typ_SF"/>
</dbReference>
<organism evidence="10">
    <name type="scientific">marine sediment metagenome</name>
    <dbReference type="NCBI Taxonomy" id="412755"/>
    <lineage>
        <taxon>unclassified sequences</taxon>
        <taxon>metagenomes</taxon>
        <taxon>ecological metagenomes</taxon>
    </lineage>
</organism>
<dbReference type="EMBL" id="LAZR01000001">
    <property type="protein sequence ID" value="KKO12480.1"/>
    <property type="molecule type" value="Genomic_DNA"/>
</dbReference>
<keyword evidence="4" id="KW-0547">Nucleotide-binding</keyword>
<dbReference type="GO" id="GO:0005524">
    <property type="term" value="F:ATP binding"/>
    <property type="evidence" value="ECO:0007669"/>
    <property type="project" value="UniProtKB-KW"/>
</dbReference>
<dbReference type="HAMAP" id="MF_00061">
    <property type="entry name" value="IspE"/>
    <property type="match status" value="1"/>
</dbReference>
<dbReference type="PANTHER" id="PTHR43527">
    <property type="entry name" value="4-DIPHOSPHOCYTIDYL-2-C-METHYL-D-ERYTHRITOL KINASE, CHLOROPLASTIC"/>
    <property type="match status" value="1"/>
</dbReference>
<dbReference type="PANTHER" id="PTHR43527:SF2">
    <property type="entry name" value="4-DIPHOSPHOCYTIDYL-2-C-METHYL-D-ERYTHRITOL KINASE, CHLOROPLASTIC"/>
    <property type="match status" value="1"/>
</dbReference>
<sequence>MTNADTTITLPAPAKLNLFLHITGRRSDGYHELQTLFQLLDHGDSLRFSWRDDGQLRFTCTDSSLNNADNLVMQAATQLQQALQCPAGADIHLDKRIPAGAGLGGGSSDAATTLVALNRLWQGRLTRDQLARLGLSLGADVPVFVMGQSAWAEGIGEKLAPMLLAEQFFVVLTPACHVTTATIFSHQQLTRDSTPIKMCAFLAGQSRNDCEALVRKLYPAVDAALTWLSGFAPARMTGTGSSVFAAFSEEAQARAVLAQLPAEISGPLAGIKGFVARGINRSALSEL</sequence>
<dbReference type="Gene3D" id="3.30.230.10">
    <property type="match status" value="1"/>
</dbReference>
<dbReference type="SUPFAM" id="SSF54211">
    <property type="entry name" value="Ribosomal protein S5 domain 2-like"/>
    <property type="match status" value="1"/>
</dbReference>
<comment type="similarity">
    <text evidence="1">Belongs to the GHMP kinase family. IspE subfamily.</text>
</comment>
<dbReference type="InterPro" id="IPR014721">
    <property type="entry name" value="Ribsml_uS5_D2-typ_fold_subgr"/>
</dbReference>
<keyword evidence="5" id="KW-0418">Kinase</keyword>
<evidence type="ECO:0000259" key="9">
    <source>
        <dbReference type="Pfam" id="PF08544"/>
    </source>
</evidence>
<evidence type="ECO:0000256" key="5">
    <source>
        <dbReference type="ARBA" id="ARBA00022777"/>
    </source>
</evidence>
<reference evidence="10" key="1">
    <citation type="journal article" date="2015" name="Nature">
        <title>Complex archaea that bridge the gap between prokaryotes and eukaryotes.</title>
        <authorList>
            <person name="Spang A."/>
            <person name="Saw J.H."/>
            <person name="Jorgensen S.L."/>
            <person name="Zaremba-Niedzwiedzka K."/>
            <person name="Martijn J."/>
            <person name="Lind A.E."/>
            <person name="van Eijk R."/>
            <person name="Schleper C."/>
            <person name="Guy L."/>
            <person name="Ettema T.J."/>
        </authorList>
    </citation>
    <scope>NUCLEOTIDE SEQUENCE</scope>
</reference>
<evidence type="ECO:0000256" key="7">
    <source>
        <dbReference type="ARBA" id="ARBA00032554"/>
    </source>
</evidence>
<feature type="domain" description="GHMP kinase N-terminal" evidence="8">
    <location>
        <begin position="70"/>
        <end position="148"/>
    </location>
</feature>
<dbReference type="InterPro" id="IPR004424">
    <property type="entry name" value="IspE"/>
</dbReference>
<evidence type="ECO:0000256" key="2">
    <source>
        <dbReference type="ARBA" id="ARBA00012052"/>
    </source>
</evidence>
<keyword evidence="6" id="KW-0067">ATP-binding</keyword>
<gene>
    <name evidence="10" type="ORF">LCGC14_0004950</name>
</gene>
<dbReference type="PIRSF" id="PIRSF010376">
    <property type="entry name" value="IspE"/>
    <property type="match status" value="1"/>
</dbReference>
<dbReference type="SUPFAM" id="SSF55060">
    <property type="entry name" value="GHMP Kinase, C-terminal domain"/>
    <property type="match status" value="1"/>
</dbReference>
<dbReference type="Gene3D" id="3.30.70.890">
    <property type="entry name" value="GHMP kinase, C-terminal domain"/>
    <property type="match status" value="1"/>
</dbReference>
<dbReference type="InterPro" id="IPR036554">
    <property type="entry name" value="GHMP_kinase_C_sf"/>
</dbReference>
<accession>A0A0F9W7W1</accession>